<keyword evidence="2" id="KW-0378">Hydrolase</keyword>
<feature type="domain" description="Peptidase S1" evidence="5">
    <location>
        <begin position="1"/>
        <end position="152"/>
    </location>
</feature>
<dbReference type="Pfam" id="PF00089">
    <property type="entry name" value="Trypsin"/>
    <property type="match status" value="1"/>
</dbReference>
<dbReference type="PROSITE" id="PS50240">
    <property type="entry name" value="TRYPSIN_DOM"/>
    <property type="match status" value="1"/>
</dbReference>
<feature type="non-terminal residue" evidence="6">
    <location>
        <position position="1"/>
    </location>
</feature>
<evidence type="ECO:0000256" key="4">
    <source>
        <dbReference type="ARBA" id="ARBA00023157"/>
    </source>
</evidence>
<comment type="caution">
    <text evidence="6">The sequence shown here is derived from an EMBL/GenBank/DDBJ whole genome shotgun (WGS) entry which is preliminary data.</text>
</comment>
<gene>
    <name evidence="6" type="ORF">ILUMI_15600</name>
</gene>
<dbReference type="InterPro" id="IPR050430">
    <property type="entry name" value="Peptidase_S1"/>
</dbReference>
<evidence type="ECO:0000256" key="3">
    <source>
        <dbReference type="ARBA" id="ARBA00022825"/>
    </source>
</evidence>
<evidence type="ECO:0000313" key="6">
    <source>
        <dbReference type="EMBL" id="KAF2890573.1"/>
    </source>
</evidence>
<sequence>SVYENNIALIKPDKDFQFTSAVKSIRLNGEYVAIARNSLTIGWGVVNASNIYISPLRYFEASIISVNECIIRISNTVKYAIPPINDSHICTVPKANNSACRGDAGGPLVYNNEIIGILSFTAIQCYHSQNDEFPNCYTRISSFLPFIRRYIKKIL</sequence>
<evidence type="ECO:0000256" key="1">
    <source>
        <dbReference type="ARBA" id="ARBA00022670"/>
    </source>
</evidence>
<keyword evidence="7" id="KW-1185">Reference proteome</keyword>
<dbReference type="AlphaFoldDB" id="A0A8K0CNA1"/>
<dbReference type="Gene3D" id="2.40.10.10">
    <property type="entry name" value="Trypsin-like serine proteases"/>
    <property type="match status" value="1"/>
</dbReference>
<dbReference type="OrthoDB" id="10061449at2759"/>
<evidence type="ECO:0000313" key="7">
    <source>
        <dbReference type="Proteomes" id="UP000801492"/>
    </source>
</evidence>
<proteinExistence type="predicted"/>
<dbReference type="InterPro" id="IPR009003">
    <property type="entry name" value="Peptidase_S1_PA"/>
</dbReference>
<evidence type="ECO:0000256" key="2">
    <source>
        <dbReference type="ARBA" id="ARBA00022801"/>
    </source>
</evidence>
<accession>A0A8K0CNA1</accession>
<dbReference type="PANTHER" id="PTHR24276:SF98">
    <property type="entry name" value="FI18310P1-RELATED"/>
    <property type="match status" value="1"/>
</dbReference>
<dbReference type="GO" id="GO:0004252">
    <property type="term" value="F:serine-type endopeptidase activity"/>
    <property type="evidence" value="ECO:0007669"/>
    <property type="project" value="InterPro"/>
</dbReference>
<dbReference type="Proteomes" id="UP000801492">
    <property type="component" value="Unassembled WGS sequence"/>
</dbReference>
<keyword evidence="3" id="KW-0720">Serine protease</keyword>
<protein>
    <recommendedName>
        <fullName evidence="5">Peptidase S1 domain-containing protein</fullName>
    </recommendedName>
</protein>
<dbReference type="SUPFAM" id="SSF50494">
    <property type="entry name" value="Trypsin-like serine proteases"/>
    <property type="match status" value="1"/>
</dbReference>
<dbReference type="InterPro" id="IPR043504">
    <property type="entry name" value="Peptidase_S1_PA_chymotrypsin"/>
</dbReference>
<dbReference type="GO" id="GO:0006508">
    <property type="term" value="P:proteolysis"/>
    <property type="evidence" value="ECO:0007669"/>
    <property type="project" value="UniProtKB-KW"/>
</dbReference>
<dbReference type="SMART" id="SM00020">
    <property type="entry name" value="Tryp_SPc"/>
    <property type="match status" value="1"/>
</dbReference>
<evidence type="ECO:0000259" key="5">
    <source>
        <dbReference type="PROSITE" id="PS50240"/>
    </source>
</evidence>
<dbReference type="PANTHER" id="PTHR24276">
    <property type="entry name" value="POLYSERASE-RELATED"/>
    <property type="match status" value="1"/>
</dbReference>
<reference evidence="6" key="1">
    <citation type="submission" date="2019-08" db="EMBL/GenBank/DDBJ databases">
        <title>The genome of the North American firefly Photinus pyralis.</title>
        <authorList>
            <consortium name="Photinus pyralis genome working group"/>
            <person name="Fallon T.R."/>
            <person name="Sander Lower S.E."/>
            <person name="Weng J.-K."/>
        </authorList>
    </citation>
    <scope>NUCLEOTIDE SEQUENCE</scope>
    <source>
        <strain evidence="6">TRF0915ILg1</strain>
        <tissue evidence="6">Whole body</tissue>
    </source>
</reference>
<name>A0A8K0CNA1_IGNLU</name>
<keyword evidence="1" id="KW-0645">Protease</keyword>
<organism evidence="6 7">
    <name type="scientific">Ignelater luminosus</name>
    <name type="common">Cucubano</name>
    <name type="synonym">Pyrophorus luminosus</name>
    <dbReference type="NCBI Taxonomy" id="2038154"/>
    <lineage>
        <taxon>Eukaryota</taxon>
        <taxon>Metazoa</taxon>
        <taxon>Ecdysozoa</taxon>
        <taxon>Arthropoda</taxon>
        <taxon>Hexapoda</taxon>
        <taxon>Insecta</taxon>
        <taxon>Pterygota</taxon>
        <taxon>Neoptera</taxon>
        <taxon>Endopterygota</taxon>
        <taxon>Coleoptera</taxon>
        <taxon>Polyphaga</taxon>
        <taxon>Elateriformia</taxon>
        <taxon>Elateroidea</taxon>
        <taxon>Elateridae</taxon>
        <taxon>Agrypninae</taxon>
        <taxon>Pyrophorini</taxon>
        <taxon>Ignelater</taxon>
    </lineage>
</organism>
<dbReference type="InterPro" id="IPR001254">
    <property type="entry name" value="Trypsin_dom"/>
</dbReference>
<keyword evidence="4" id="KW-1015">Disulfide bond</keyword>
<dbReference type="EMBL" id="VTPC01049787">
    <property type="protein sequence ID" value="KAF2890573.1"/>
    <property type="molecule type" value="Genomic_DNA"/>
</dbReference>